<name>E8WWN0_GRATM</name>
<evidence type="ECO:0000313" key="8">
    <source>
        <dbReference type="Proteomes" id="UP000000343"/>
    </source>
</evidence>
<sequence length="207" mass="22555">MTVRTPKPMPTLPKSRIAALLAPYYPATDELITQLSDYLDLLLRWNARTNLTAIRDPEEIVTRHFGESLFAAANLPEGNTLLDLGSGAGFPGLPIQLAHLDLLVTLAESQNKKSTFLREAIRTLGLKTQVHAARAETLTAPFDIVTLRAVDDMQLALAAALPLASNAIVILTTTRQAQPSLENFTLQPPIPLPNALDHQLLIALRSQ</sequence>
<dbReference type="PANTHER" id="PTHR31760:SF0">
    <property type="entry name" value="S-ADENOSYL-L-METHIONINE-DEPENDENT METHYLTRANSFERASES SUPERFAMILY PROTEIN"/>
    <property type="match status" value="1"/>
</dbReference>
<dbReference type="Proteomes" id="UP000000343">
    <property type="component" value="Chromosome"/>
</dbReference>
<dbReference type="EC" id="2.1.1.-" evidence="6"/>
<keyword evidence="2 6" id="KW-0698">rRNA processing</keyword>
<evidence type="ECO:0000256" key="5">
    <source>
        <dbReference type="ARBA" id="ARBA00022691"/>
    </source>
</evidence>
<evidence type="ECO:0000313" key="7">
    <source>
        <dbReference type="EMBL" id="ADW70775.1"/>
    </source>
</evidence>
<dbReference type="HOGENOM" id="CLU_065341_2_4_0"/>
<dbReference type="Pfam" id="PF02527">
    <property type="entry name" value="GidB"/>
    <property type="match status" value="1"/>
</dbReference>
<dbReference type="InterPro" id="IPR029063">
    <property type="entry name" value="SAM-dependent_MTases_sf"/>
</dbReference>
<keyword evidence="3 6" id="KW-0489">Methyltransferase</keyword>
<proteinExistence type="inferred from homology"/>
<accession>E8WWN0</accession>
<dbReference type="KEGG" id="acm:AciX9_3775"/>
<dbReference type="PaxDb" id="1198114-AciX9_3775"/>
<feature type="binding site" evidence="6">
    <location>
        <begin position="135"/>
        <end position="136"/>
    </location>
    <ligand>
        <name>S-adenosyl-L-methionine</name>
        <dbReference type="ChEBI" id="CHEBI:59789"/>
    </ligand>
</feature>
<dbReference type="STRING" id="1198114.AciX9_3775"/>
<reference evidence="8" key="1">
    <citation type="submission" date="2011-01" db="EMBL/GenBank/DDBJ databases">
        <title>Complete sequence of chromosome of Acidobacterium sp. MP5ACTX9.</title>
        <authorList>
            <consortium name="US DOE Joint Genome Institute"/>
            <person name="Lucas S."/>
            <person name="Copeland A."/>
            <person name="Lapidus A."/>
            <person name="Cheng J.-F."/>
            <person name="Goodwin L."/>
            <person name="Pitluck S."/>
            <person name="Teshima H."/>
            <person name="Detter J.C."/>
            <person name="Han C."/>
            <person name="Tapia R."/>
            <person name="Land M."/>
            <person name="Hauser L."/>
            <person name="Kyrpides N."/>
            <person name="Ivanova N."/>
            <person name="Ovchinnikova G."/>
            <person name="Pagani I."/>
            <person name="Rawat S.R."/>
            <person name="Mannisto M."/>
            <person name="Haggblom M.M."/>
            <person name="Woyke T."/>
        </authorList>
    </citation>
    <scope>NUCLEOTIDE SEQUENCE [LARGE SCALE GENOMIC DNA]</scope>
    <source>
        <strain evidence="8">MP5ACTX9</strain>
    </source>
</reference>
<keyword evidence="1 6" id="KW-0963">Cytoplasm</keyword>
<comment type="caution">
    <text evidence="6">Lacks conserved residue(s) required for the propagation of feature annotation.</text>
</comment>
<keyword evidence="8" id="KW-1185">Reference proteome</keyword>
<protein>
    <recommendedName>
        <fullName evidence="6">Ribosomal RNA small subunit methyltransferase G</fullName>
        <ecNumber evidence="6">2.1.1.-</ecNumber>
    </recommendedName>
    <alternativeName>
        <fullName evidence="6">16S rRNA 7-methylguanosine methyltransferase</fullName>
        <shortName evidence="6">16S rRNA m7G methyltransferase</shortName>
    </alternativeName>
</protein>
<evidence type="ECO:0000256" key="4">
    <source>
        <dbReference type="ARBA" id="ARBA00022679"/>
    </source>
</evidence>
<comment type="subcellular location">
    <subcellularLocation>
        <location evidence="6">Cytoplasm</location>
    </subcellularLocation>
</comment>
<keyword evidence="4 6" id="KW-0808">Transferase</keyword>
<dbReference type="eggNOG" id="COG0357">
    <property type="taxonomic scope" value="Bacteria"/>
</dbReference>
<dbReference type="HAMAP" id="MF_00074">
    <property type="entry name" value="16SrRNA_methyltr_G"/>
    <property type="match status" value="1"/>
</dbReference>
<dbReference type="RefSeq" id="WP_013582083.1">
    <property type="nucleotide sequence ID" value="NC_015064.1"/>
</dbReference>
<evidence type="ECO:0000256" key="1">
    <source>
        <dbReference type="ARBA" id="ARBA00022490"/>
    </source>
</evidence>
<evidence type="ECO:0000256" key="3">
    <source>
        <dbReference type="ARBA" id="ARBA00022603"/>
    </source>
</evidence>
<dbReference type="NCBIfam" id="TIGR00138">
    <property type="entry name" value="rsmG_gidB"/>
    <property type="match status" value="1"/>
</dbReference>
<feature type="binding site" evidence="6">
    <location>
        <position position="85"/>
    </location>
    <ligand>
        <name>S-adenosyl-L-methionine</name>
        <dbReference type="ChEBI" id="CHEBI:59789"/>
    </ligand>
</feature>
<organism evidence="8">
    <name type="scientific">Granulicella tundricola (strain ATCC BAA-1859 / DSM 23138 / MP5ACTX9)</name>
    <dbReference type="NCBI Taxonomy" id="1198114"/>
    <lineage>
        <taxon>Bacteria</taxon>
        <taxon>Pseudomonadati</taxon>
        <taxon>Acidobacteriota</taxon>
        <taxon>Terriglobia</taxon>
        <taxon>Terriglobales</taxon>
        <taxon>Acidobacteriaceae</taxon>
        <taxon>Granulicella</taxon>
    </lineage>
</organism>
<dbReference type="EMBL" id="CP002480">
    <property type="protein sequence ID" value="ADW70775.1"/>
    <property type="molecule type" value="Genomic_DNA"/>
</dbReference>
<dbReference type="PANTHER" id="PTHR31760">
    <property type="entry name" value="S-ADENOSYL-L-METHIONINE-DEPENDENT METHYLTRANSFERASES SUPERFAMILY PROTEIN"/>
    <property type="match status" value="1"/>
</dbReference>
<dbReference type="Gene3D" id="3.40.50.150">
    <property type="entry name" value="Vaccinia Virus protein VP39"/>
    <property type="match status" value="1"/>
</dbReference>
<dbReference type="GO" id="GO:0005829">
    <property type="term" value="C:cytosol"/>
    <property type="evidence" value="ECO:0007669"/>
    <property type="project" value="TreeGrafter"/>
</dbReference>
<dbReference type="SUPFAM" id="SSF53335">
    <property type="entry name" value="S-adenosyl-L-methionine-dependent methyltransferases"/>
    <property type="match status" value="1"/>
</dbReference>
<feature type="binding site" evidence="6">
    <location>
        <position position="148"/>
    </location>
    <ligand>
        <name>S-adenosyl-L-methionine</name>
        <dbReference type="ChEBI" id="CHEBI:59789"/>
    </ligand>
</feature>
<dbReference type="AlphaFoldDB" id="E8WWN0"/>
<feature type="binding site" evidence="6">
    <location>
        <position position="90"/>
    </location>
    <ligand>
        <name>S-adenosyl-L-methionine</name>
        <dbReference type="ChEBI" id="CHEBI:59789"/>
    </ligand>
</feature>
<dbReference type="GO" id="GO:0070043">
    <property type="term" value="F:rRNA (guanine-N7-)-methyltransferase activity"/>
    <property type="evidence" value="ECO:0007669"/>
    <property type="project" value="UniProtKB-UniRule"/>
</dbReference>
<dbReference type="InterPro" id="IPR003682">
    <property type="entry name" value="rRNA_ssu_MeTfrase_G"/>
</dbReference>
<evidence type="ECO:0000256" key="2">
    <source>
        <dbReference type="ARBA" id="ARBA00022552"/>
    </source>
</evidence>
<keyword evidence="5 6" id="KW-0949">S-adenosyl-L-methionine</keyword>
<comment type="similarity">
    <text evidence="6">Belongs to the methyltransferase superfamily. RNA methyltransferase RsmG family.</text>
</comment>
<comment type="function">
    <text evidence="6">Specifically methylates the N7 position of a guanine in 16S rRNA.</text>
</comment>
<evidence type="ECO:0000256" key="6">
    <source>
        <dbReference type="HAMAP-Rule" id="MF_00074"/>
    </source>
</evidence>
<gene>
    <name evidence="6" type="primary">rsmG</name>
    <name evidence="7" type="ordered locus">AciX9_3775</name>
</gene>